<dbReference type="InterPro" id="IPR050259">
    <property type="entry name" value="SDR"/>
</dbReference>
<dbReference type="PANTHER" id="PTHR42879:SF6">
    <property type="entry name" value="NADPH-DEPENDENT REDUCTASE BACG"/>
    <property type="match status" value="1"/>
</dbReference>
<organism evidence="2 3">
    <name type="scientific">Psychrobacillus mangrovi</name>
    <dbReference type="NCBI Taxonomy" id="3117745"/>
    <lineage>
        <taxon>Bacteria</taxon>
        <taxon>Bacillati</taxon>
        <taxon>Bacillota</taxon>
        <taxon>Bacilli</taxon>
        <taxon>Bacillales</taxon>
        <taxon>Bacillaceae</taxon>
        <taxon>Psychrobacillus</taxon>
    </lineage>
</organism>
<dbReference type="PRINTS" id="PR00081">
    <property type="entry name" value="GDHRDH"/>
</dbReference>
<reference evidence="2 3" key="1">
    <citation type="submission" date="2024-01" db="EMBL/GenBank/DDBJ databases">
        <title>Seven novel Bacillus-like species.</title>
        <authorList>
            <person name="Liu G."/>
        </authorList>
    </citation>
    <scope>NUCLEOTIDE SEQUENCE [LARGE SCALE GENOMIC DNA]</scope>
    <source>
        <strain evidence="2 3">FJAT-51614</strain>
    </source>
</reference>
<evidence type="ECO:0000313" key="3">
    <source>
        <dbReference type="Proteomes" id="UP001364890"/>
    </source>
</evidence>
<dbReference type="Gene3D" id="3.40.50.720">
    <property type="entry name" value="NAD(P)-binding Rossmann-like Domain"/>
    <property type="match status" value="1"/>
</dbReference>
<dbReference type="Proteomes" id="UP001364890">
    <property type="component" value="Unassembled WGS sequence"/>
</dbReference>
<evidence type="ECO:0000313" key="2">
    <source>
        <dbReference type="EMBL" id="MEI4769629.1"/>
    </source>
</evidence>
<sequence length="263" mass="28790">MELGLTNKRVIVMASSKGLGKATALQFAKEGSKVLISSRNEEELKQTAEDIIRVSNNQNVYYSVCDITKENDINQLFETAIAQLGGVDILVNNAGGPTPGGFSQVNDDDWNAAFEKNLLSYIRTIRLAIPYMKEQNFGRIVNISSSSTKEVLDGLILSNTFRLGMVGLSKSVAREYGANNILINTVGPGRIQTDRVTELDQIAADKKEVPIEEIREGYKRAIPSGRYGDPEEFAKVVVFLCSEANSYMTGQNLVIDGGMLKAL</sequence>
<dbReference type="PRINTS" id="PR00080">
    <property type="entry name" value="SDRFAMILY"/>
</dbReference>
<protein>
    <submittedName>
        <fullName evidence="2">SDR family oxidoreductase</fullName>
    </submittedName>
</protein>
<dbReference type="PANTHER" id="PTHR42879">
    <property type="entry name" value="3-OXOACYL-(ACYL-CARRIER-PROTEIN) REDUCTASE"/>
    <property type="match status" value="1"/>
</dbReference>
<dbReference type="RefSeq" id="WP_336497183.1">
    <property type="nucleotide sequence ID" value="NZ_JBAWSY010000004.1"/>
</dbReference>
<dbReference type="InterPro" id="IPR002347">
    <property type="entry name" value="SDR_fam"/>
</dbReference>
<keyword evidence="3" id="KW-1185">Reference proteome</keyword>
<dbReference type="EMBL" id="JBAWSY010000004">
    <property type="protein sequence ID" value="MEI4769629.1"/>
    <property type="molecule type" value="Genomic_DNA"/>
</dbReference>
<dbReference type="SUPFAM" id="SSF51735">
    <property type="entry name" value="NAD(P)-binding Rossmann-fold domains"/>
    <property type="match status" value="1"/>
</dbReference>
<gene>
    <name evidence="2" type="ORF">WAX74_08210</name>
</gene>
<name>A0ABU8F4E7_9BACI</name>
<accession>A0ABU8F4E7</accession>
<proteinExistence type="inferred from homology"/>
<dbReference type="CDD" id="cd05344">
    <property type="entry name" value="BKR_like_SDR_like"/>
    <property type="match status" value="1"/>
</dbReference>
<dbReference type="Pfam" id="PF13561">
    <property type="entry name" value="adh_short_C2"/>
    <property type="match status" value="1"/>
</dbReference>
<dbReference type="InterPro" id="IPR036291">
    <property type="entry name" value="NAD(P)-bd_dom_sf"/>
</dbReference>
<comment type="similarity">
    <text evidence="1">Belongs to the short-chain dehydrogenases/reductases (SDR) family.</text>
</comment>
<comment type="caution">
    <text evidence="2">The sequence shown here is derived from an EMBL/GenBank/DDBJ whole genome shotgun (WGS) entry which is preliminary data.</text>
</comment>
<evidence type="ECO:0000256" key="1">
    <source>
        <dbReference type="ARBA" id="ARBA00006484"/>
    </source>
</evidence>